<name>A0A081S3Q4_9ARCH</name>
<accession>A0A081S3Q4</accession>
<dbReference type="EMBL" id="JNVL01000046">
    <property type="protein sequence ID" value="KER05557.1"/>
    <property type="molecule type" value="Genomic_DNA"/>
</dbReference>
<organism evidence="1 2">
    <name type="scientific">Marine Group I thaumarchaeote SCGC AAA799-E16</name>
    <dbReference type="NCBI Taxonomy" id="1502292"/>
    <lineage>
        <taxon>Archaea</taxon>
        <taxon>Nitrososphaerota</taxon>
        <taxon>Marine Group I</taxon>
    </lineage>
</organism>
<evidence type="ECO:0000313" key="2">
    <source>
        <dbReference type="Proteomes" id="UP000028027"/>
    </source>
</evidence>
<proteinExistence type="predicted"/>
<dbReference type="Proteomes" id="UP000028027">
    <property type="component" value="Unassembled WGS sequence"/>
</dbReference>
<comment type="caution">
    <text evidence="1">The sequence shown here is derived from an EMBL/GenBank/DDBJ whole genome shotgun (WGS) entry which is preliminary data.</text>
</comment>
<dbReference type="AlphaFoldDB" id="A0A081S3Q4"/>
<sequence>MKNTKQWNDCWYDQKRKIYVTHNEYFKKIPDIHKTEHQQKYDQEIGDGGIVVREFKVKFLFGYPACKINYKDGSSVWFLLPTMTDDMLTREIVKARLMPDSPEYTIMYETQSEPWLEFGDGLKLTDKEYELGMDLGRYSPIPLDAIKAASNKI</sequence>
<protein>
    <submittedName>
        <fullName evidence="1">Uncharacterized protein</fullName>
    </submittedName>
</protein>
<evidence type="ECO:0000313" key="1">
    <source>
        <dbReference type="EMBL" id="KER05557.1"/>
    </source>
</evidence>
<reference evidence="1 2" key="1">
    <citation type="submission" date="2014-06" db="EMBL/GenBank/DDBJ databases">
        <authorList>
            <person name="Ngugi D.K."/>
            <person name="Blom J."/>
            <person name="Alam I."/>
            <person name="Rashid M."/>
            <person name="Ba Alawi W."/>
            <person name="Zhang G."/>
            <person name="Hikmawan T."/>
            <person name="Guan Y."/>
            <person name="Antunes A."/>
            <person name="Siam R."/>
            <person name="Eldorry H."/>
            <person name="Bajic V."/>
            <person name="Stingl U."/>
        </authorList>
    </citation>
    <scope>NUCLEOTIDE SEQUENCE [LARGE SCALE GENOMIC DNA]</scope>
    <source>
        <strain evidence="1">SCGC AAA799-E16</strain>
    </source>
</reference>
<gene>
    <name evidence="1" type="ORF">AAA799E16_01796</name>
</gene>
<keyword evidence="2" id="KW-1185">Reference proteome</keyword>